<evidence type="ECO:0000256" key="1">
    <source>
        <dbReference type="ARBA" id="ARBA00000198"/>
    </source>
</evidence>
<dbReference type="RefSeq" id="WP_042235246.1">
    <property type="nucleotide sequence ID" value="NZ_BQWH01000029.1"/>
</dbReference>
<dbReference type="InterPro" id="IPR035907">
    <property type="entry name" value="Hppk_sf"/>
</dbReference>
<dbReference type="PANTHER" id="PTHR43071:SF1">
    <property type="entry name" value="2-AMINO-4-HYDROXY-6-HYDROXYMETHYLDIHYDROPTERIDINE PYROPHOSPHOKINASE"/>
    <property type="match status" value="1"/>
</dbReference>
<dbReference type="Proteomes" id="UP000288943">
    <property type="component" value="Chromosome"/>
</dbReference>
<keyword evidence="8" id="KW-0289">Folate biosynthesis</keyword>
<dbReference type="OrthoDB" id="9808041at2"/>
<comment type="catalytic activity">
    <reaction evidence="1">
        <text>6-hydroxymethyl-7,8-dihydropterin + ATP = (7,8-dihydropterin-6-yl)methyl diphosphate + AMP + H(+)</text>
        <dbReference type="Rhea" id="RHEA:11412"/>
        <dbReference type="ChEBI" id="CHEBI:15378"/>
        <dbReference type="ChEBI" id="CHEBI:30616"/>
        <dbReference type="ChEBI" id="CHEBI:44841"/>
        <dbReference type="ChEBI" id="CHEBI:72950"/>
        <dbReference type="ChEBI" id="CHEBI:456215"/>
        <dbReference type="EC" id="2.7.6.3"/>
    </reaction>
</comment>
<dbReference type="Gene3D" id="3.30.70.560">
    <property type="entry name" value="7,8-Dihydro-6-hydroxymethylpterin-pyrophosphokinase HPPK"/>
    <property type="match status" value="1"/>
</dbReference>
<protein>
    <recommendedName>
        <fullName evidence="3">2-amino-4-hydroxy-6-hydroxymethyldihydropteridine diphosphokinase</fullName>
        <ecNumber evidence="3">2.7.6.3</ecNumber>
    </recommendedName>
</protein>
<proteinExistence type="predicted"/>
<evidence type="ECO:0000256" key="4">
    <source>
        <dbReference type="ARBA" id="ARBA00022679"/>
    </source>
</evidence>
<organism evidence="11 12">
    <name type="scientific">Paenibacillus chitinolyticus</name>
    <dbReference type="NCBI Taxonomy" id="79263"/>
    <lineage>
        <taxon>Bacteria</taxon>
        <taxon>Bacillati</taxon>
        <taxon>Bacillota</taxon>
        <taxon>Bacilli</taxon>
        <taxon>Bacillales</taxon>
        <taxon>Paenibacillaceae</taxon>
        <taxon>Paenibacillus</taxon>
    </lineage>
</organism>
<keyword evidence="4 10" id="KW-0808">Transferase</keyword>
<keyword evidence="6 11" id="KW-0418">Kinase</keyword>
<dbReference type="AlphaFoldDB" id="A0A410WQZ6"/>
<dbReference type="GO" id="GO:0046656">
    <property type="term" value="P:folic acid biosynthetic process"/>
    <property type="evidence" value="ECO:0007669"/>
    <property type="project" value="UniProtKB-KW"/>
</dbReference>
<evidence type="ECO:0000256" key="3">
    <source>
        <dbReference type="ARBA" id="ARBA00013253"/>
    </source>
</evidence>
<dbReference type="EC" id="2.7.6.3" evidence="3"/>
<dbReference type="GO" id="GO:0046654">
    <property type="term" value="P:tetrahydrofolate biosynthetic process"/>
    <property type="evidence" value="ECO:0007669"/>
    <property type="project" value="UniProtKB-UniPathway"/>
</dbReference>
<name>A0A410WQZ6_9BACL</name>
<dbReference type="UniPathway" id="UPA00077">
    <property type="reaction ID" value="UER00155"/>
</dbReference>
<dbReference type="GO" id="GO:0003848">
    <property type="term" value="F:2-amino-4-hydroxy-6-hydroxymethyldihydropteridine diphosphokinase activity"/>
    <property type="evidence" value="ECO:0007669"/>
    <property type="project" value="UniProtKB-EC"/>
</dbReference>
<dbReference type="GeneID" id="95373842"/>
<keyword evidence="5" id="KW-0547">Nucleotide-binding</keyword>
<dbReference type="Pfam" id="PF01288">
    <property type="entry name" value="HPPK"/>
    <property type="match status" value="1"/>
</dbReference>
<keyword evidence="7" id="KW-0067">ATP-binding</keyword>
<evidence type="ECO:0000256" key="2">
    <source>
        <dbReference type="ARBA" id="ARBA00005051"/>
    </source>
</evidence>
<evidence type="ECO:0000256" key="7">
    <source>
        <dbReference type="ARBA" id="ARBA00022840"/>
    </source>
</evidence>
<dbReference type="Proteomes" id="UP001527202">
    <property type="component" value="Unassembled WGS sequence"/>
</dbReference>
<dbReference type="InterPro" id="IPR000550">
    <property type="entry name" value="Hppk"/>
</dbReference>
<dbReference type="PROSITE" id="PS00794">
    <property type="entry name" value="HPPK"/>
    <property type="match status" value="1"/>
</dbReference>
<sequence>MSPADITTAYIALGSNIGDRERYLAEALKKLDEHPHVQVLACSSIYETDPVGYVDQDAFLNMAAAVHTSLSPEGLLAVMQNIEQVLGRVRDIRFGPRTIDLDLLLYGEREIRTPDLIVPHPRMQERAFVLVPLADLFSHIPNTSFASIEKQLAKLDGKEGVMLWKKMQWPSESGHSAS</sequence>
<keyword evidence="13" id="KW-1185">Reference proteome</keyword>
<evidence type="ECO:0000256" key="6">
    <source>
        <dbReference type="ARBA" id="ARBA00022777"/>
    </source>
</evidence>
<reference evidence="11 12" key="1">
    <citation type="submission" date="2018-01" db="EMBL/GenBank/DDBJ databases">
        <title>The whole genome sequencing and assembly of Paenibacillus chitinolyticus KCCM 41400 strain.</title>
        <authorList>
            <person name="Kim J.-Y."/>
            <person name="Park M.-K."/>
            <person name="Lee Y.-J."/>
            <person name="Yi H."/>
            <person name="Bahn Y.-S."/>
            <person name="Kim J.F."/>
            <person name="Lee D.-W."/>
        </authorList>
    </citation>
    <scope>NUCLEOTIDE SEQUENCE [LARGE SCALE GENOMIC DNA]</scope>
    <source>
        <strain evidence="11 12">KCCM 41400</strain>
    </source>
</reference>
<evidence type="ECO:0000256" key="8">
    <source>
        <dbReference type="ARBA" id="ARBA00022909"/>
    </source>
</evidence>
<dbReference type="KEGG" id="pchi:PC41400_03295"/>
<dbReference type="GO" id="GO:0005524">
    <property type="term" value="F:ATP binding"/>
    <property type="evidence" value="ECO:0007669"/>
    <property type="project" value="UniProtKB-KW"/>
</dbReference>
<reference evidence="10 13" key="2">
    <citation type="submission" date="2022-05" db="EMBL/GenBank/DDBJ databases">
        <title>Genome Sequencing of Bee-Associated Microbes.</title>
        <authorList>
            <person name="Dunlap C."/>
        </authorList>
    </citation>
    <scope>NUCLEOTIDE SEQUENCE [LARGE SCALE GENOMIC DNA]</scope>
    <source>
        <strain evidence="10 13">NRRL B-23120</strain>
    </source>
</reference>
<evidence type="ECO:0000313" key="12">
    <source>
        <dbReference type="Proteomes" id="UP000288943"/>
    </source>
</evidence>
<evidence type="ECO:0000259" key="9">
    <source>
        <dbReference type="PROSITE" id="PS00794"/>
    </source>
</evidence>
<dbReference type="CDD" id="cd00483">
    <property type="entry name" value="HPPK"/>
    <property type="match status" value="1"/>
</dbReference>
<feature type="domain" description="7,8-dihydro-6-hydroxymethylpterin-pyrophosphokinase" evidence="9">
    <location>
        <begin position="93"/>
        <end position="104"/>
    </location>
</feature>
<evidence type="ECO:0000313" key="13">
    <source>
        <dbReference type="Proteomes" id="UP001527202"/>
    </source>
</evidence>
<accession>A0A410WQZ6</accession>
<evidence type="ECO:0000256" key="5">
    <source>
        <dbReference type="ARBA" id="ARBA00022741"/>
    </source>
</evidence>
<dbReference type="NCBIfam" id="TIGR01498">
    <property type="entry name" value="folK"/>
    <property type="match status" value="1"/>
</dbReference>
<dbReference type="PANTHER" id="PTHR43071">
    <property type="entry name" value="2-AMINO-4-HYDROXY-6-HYDROXYMETHYLDIHYDROPTERIDINE PYROPHOSPHOKINASE"/>
    <property type="match status" value="1"/>
</dbReference>
<dbReference type="EMBL" id="JAMDMJ010000038">
    <property type="protein sequence ID" value="MCY9598990.1"/>
    <property type="molecule type" value="Genomic_DNA"/>
</dbReference>
<dbReference type="GO" id="GO:0016301">
    <property type="term" value="F:kinase activity"/>
    <property type="evidence" value="ECO:0007669"/>
    <property type="project" value="UniProtKB-KW"/>
</dbReference>
<evidence type="ECO:0000313" key="11">
    <source>
        <dbReference type="EMBL" id="QAV16773.1"/>
    </source>
</evidence>
<dbReference type="EMBL" id="CP026520">
    <property type="protein sequence ID" value="QAV16773.1"/>
    <property type="molecule type" value="Genomic_DNA"/>
</dbReference>
<gene>
    <name evidence="11" type="primary">folK</name>
    <name evidence="10" type="ORF">M5X16_24855</name>
    <name evidence="11" type="ORF">PC41400_03295</name>
</gene>
<evidence type="ECO:0000313" key="10">
    <source>
        <dbReference type="EMBL" id="MCY9598990.1"/>
    </source>
</evidence>
<comment type="pathway">
    <text evidence="2">Cofactor biosynthesis; tetrahydrofolate biosynthesis; 2-amino-4-hydroxy-6-hydroxymethyl-7,8-dihydropteridine diphosphate from 7,8-dihydroneopterin triphosphate: step 4/4.</text>
</comment>
<dbReference type="SUPFAM" id="SSF55083">
    <property type="entry name" value="6-hydroxymethyl-7,8-dihydropterin pyrophosphokinase, HPPK"/>
    <property type="match status" value="1"/>
</dbReference>